<reference evidence="1 2" key="1">
    <citation type="submission" date="2020-06" db="EMBL/GenBank/DDBJ databases">
        <authorList>
            <person name="Li R."/>
            <person name="Bekaert M."/>
        </authorList>
    </citation>
    <scope>NUCLEOTIDE SEQUENCE [LARGE SCALE GENOMIC DNA]</scope>
    <source>
        <strain evidence="2">wild</strain>
    </source>
</reference>
<evidence type="ECO:0000313" key="2">
    <source>
        <dbReference type="Proteomes" id="UP000507470"/>
    </source>
</evidence>
<dbReference type="AlphaFoldDB" id="A0A6J8D808"/>
<evidence type="ECO:0000313" key="1">
    <source>
        <dbReference type="EMBL" id="CAC5403791.1"/>
    </source>
</evidence>
<name>A0A6J8D808_MYTCO</name>
<sequence>MPDRSSCRTINIEEMPDKSSCRTINIEEMPDRSSCRTINIEEMPDRSSCRTINIEEMPDKSSCRTINIEEMPDKSSCRTINIEEMPDRSSCRTINIVEMPDKSSCRTINIEEMPDRSSCRTINIEEMPDKSSCRTINIEEMPDRSSYLDSEAVYGQCECEDPDNCSCSLFTIPVRAVFIKHAGVFGIRKLDAIRQRKGEAEMAQADWLRDVQHDLHDGECVVNYVTSADIDTVVIQLFTVSLYWPRNVDNTFKFPVYVWLQKTEARDL</sequence>
<organism evidence="1 2">
    <name type="scientific">Mytilus coruscus</name>
    <name type="common">Sea mussel</name>
    <dbReference type="NCBI Taxonomy" id="42192"/>
    <lineage>
        <taxon>Eukaryota</taxon>
        <taxon>Metazoa</taxon>
        <taxon>Spiralia</taxon>
        <taxon>Lophotrochozoa</taxon>
        <taxon>Mollusca</taxon>
        <taxon>Bivalvia</taxon>
        <taxon>Autobranchia</taxon>
        <taxon>Pteriomorphia</taxon>
        <taxon>Mytilida</taxon>
        <taxon>Mytiloidea</taxon>
        <taxon>Mytilidae</taxon>
        <taxon>Mytilinae</taxon>
        <taxon>Mytilus</taxon>
    </lineage>
</organism>
<proteinExistence type="predicted"/>
<gene>
    <name evidence="1" type="ORF">MCOR_37656</name>
</gene>
<protein>
    <submittedName>
        <fullName evidence="1">Uncharacterized protein</fullName>
    </submittedName>
</protein>
<accession>A0A6J8D808</accession>
<keyword evidence="2" id="KW-1185">Reference proteome</keyword>
<dbReference type="Proteomes" id="UP000507470">
    <property type="component" value="Unassembled WGS sequence"/>
</dbReference>
<dbReference type="EMBL" id="CACVKT020006842">
    <property type="protein sequence ID" value="CAC5403791.1"/>
    <property type="molecule type" value="Genomic_DNA"/>
</dbReference>